<dbReference type="AlphaFoldDB" id="A0A6L9U6N7"/>
<name>A0A6L9U6N7_9HYPH</name>
<accession>A0A6L9U6N7</accession>
<evidence type="ECO:0000313" key="2">
    <source>
        <dbReference type="Proteomes" id="UP000483035"/>
    </source>
</evidence>
<proteinExistence type="predicted"/>
<evidence type="ECO:0000313" key="1">
    <source>
        <dbReference type="EMBL" id="NEI70934.1"/>
    </source>
</evidence>
<dbReference type="Proteomes" id="UP000483035">
    <property type="component" value="Unassembled WGS sequence"/>
</dbReference>
<sequence>MNDELPKWTDKIPWLSYHKGEIACFWCPKCRKAKNYNVDSMLEVLGDISIRSLPDIVAKGAGCPDHAKTGWDRCKMEPAYDAFVKLEWSPEVKIPKGYFELGDTTIDRISEWQILHAVCRCGALRYVNKQQLLQKYGVGARTKDLERRLKCRRCKKRGLAVFIFMSEKR</sequence>
<reference evidence="1 2" key="1">
    <citation type="submission" date="2019-12" db="EMBL/GenBank/DDBJ databases">
        <title>Rhizobium genotypes associated with high levels of biological nitrogen fixation by grain legumes in a temperate-maritime cropping system.</title>
        <authorList>
            <person name="Maluk M."/>
            <person name="Francesc Ferrando Molina F."/>
            <person name="Lopez Del Egido L."/>
            <person name="Lafos M."/>
            <person name="Langarica-Fuentes A."/>
            <person name="Gebre Yohannes G."/>
            <person name="Young M.W."/>
            <person name="Martin P."/>
            <person name="Gantlett R."/>
            <person name="Kenicer G."/>
            <person name="Hawes C."/>
            <person name="Begg G.S."/>
            <person name="Quilliam R.S."/>
            <person name="Squire G.R."/>
            <person name="Poole P.S."/>
            <person name="Young P.W."/>
            <person name="Iannetta P.M."/>
            <person name="James E.K."/>
        </authorList>
    </citation>
    <scope>NUCLEOTIDE SEQUENCE [LARGE SCALE GENOMIC DNA]</scope>
    <source>
        <strain evidence="1 2">JHI1118</strain>
    </source>
</reference>
<dbReference type="RefSeq" id="WP_163987423.1">
    <property type="nucleotide sequence ID" value="NZ_WUEY01000006.1"/>
</dbReference>
<dbReference type="EMBL" id="WUEY01000006">
    <property type="protein sequence ID" value="NEI70934.1"/>
    <property type="molecule type" value="Genomic_DNA"/>
</dbReference>
<protein>
    <submittedName>
        <fullName evidence="1">Uncharacterized protein</fullName>
    </submittedName>
</protein>
<organism evidence="1 2">
    <name type="scientific">Rhizobium lusitanum</name>
    <dbReference type="NCBI Taxonomy" id="293958"/>
    <lineage>
        <taxon>Bacteria</taxon>
        <taxon>Pseudomonadati</taxon>
        <taxon>Pseudomonadota</taxon>
        <taxon>Alphaproteobacteria</taxon>
        <taxon>Hyphomicrobiales</taxon>
        <taxon>Rhizobiaceae</taxon>
        <taxon>Rhizobium/Agrobacterium group</taxon>
        <taxon>Rhizobium</taxon>
    </lineage>
</organism>
<gene>
    <name evidence="1" type="ORF">GR212_15225</name>
</gene>
<comment type="caution">
    <text evidence="1">The sequence shown here is derived from an EMBL/GenBank/DDBJ whole genome shotgun (WGS) entry which is preliminary data.</text>
</comment>